<dbReference type="InterPro" id="IPR045056">
    <property type="entry name" value="Nop56/Nop58"/>
</dbReference>
<dbReference type="Proteomes" id="UP000179807">
    <property type="component" value="Unassembled WGS sequence"/>
</dbReference>
<dbReference type="InterPro" id="IPR042239">
    <property type="entry name" value="Nop_C"/>
</dbReference>
<evidence type="ECO:0000313" key="8">
    <source>
        <dbReference type="Proteomes" id="UP000179807"/>
    </source>
</evidence>
<keyword evidence="4" id="KW-0539">Nucleus</keyword>
<feature type="region of interest" description="Disordered" evidence="5">
    <location>
        <begin position="437"/>
        <end position="538"/>
    </location>
</feature>
<keyword evidence="3" id="KW-0690">Ribosome biogenesis</keyword>
<feature type="compositionally biased region" description="Low complexity" evidence="5">
    <location>
        <begin position="457"/>
        <end position="466"/>
    </location>
</feature>
<sequence length="538" mass="60258">MSKFLILYEHAAGLALFEVTGINEVGLMTQSVQETLSKFDQFNKKAKLIAFQPFPSTDVALETMNLFTEGQPSDFMIDFLATSLPEAVSKHKSEMSLGISEPKLAGAIQQRIGVNCVSDDIVREILRGCRQHFYRFMEKLNITAEDLDLAILGLSHSYSRAKVKFNQHGDDNMIISAIALLTGLDKDVNTFSMRLREWYSFHFPELSRLVEDHKKYAQCVQHIGRRSAIDPNSLNLILDDSDLSSKIAEAAPNSIGREIEDTDLTRIISMAARVEALASYRNELAEYLHRRMHSICPNLTSLIGDRMGAQLIMASGSLTNLAKAPSSTVQLLGSEKALFNAMKKHKDTPKYGMIFNSGPVSSAHTKDKGRVARSLANKLSIAARVDAFSDEFRSGHLGQLMRELMDEKVKCIGTNTTQMANLEAMDKIVLETRHYEQNEGAEEALNPDGMKHYNTPSTTSTTSVVSKTEENQTEENQTETPRRRRKKHHHHHTTEEQTAAPAEPEQVPEPEPVPEVVEEPAAEQTPKRRRKHRKTTEA</sequence>
<evidence type="ECO:0000256" key="2">
    <source>
        <dbReference type="ARBA" id="ARBA00009211"/>
    </source>
</evidence>
<organism evidence="7 8">
    <name type="scientific">Tritrichomonas foetus</name>
    <dbReference type="NCBI Taxonomy" id="1144522"/>
    <lineage>
        <taxon>Eukaryota</taxon>
        <taxon>Metamonada</taxon>
        <taxon>Parabasalia</taxon>
        <taxon>Tritrichomonadida</taxon>
        <taxon>Tritrichomonadidae</taxon>
        <taxon>Tritrichomonas</taxon>
    </lineage>
</organism>
<dbReference type="GO" id="GO:0032040">
    <property type="term" value="C:small-subunit processome"/>
    <property type="evidence" value="ECO:0007669"/>
    <property type="project" value="InterPro"/>
</dbReference>
<proteinExistence type="inferred from homology"/>
<feature type="compositionally biased region" description="Basic residues" evidence="5">
    <location>
        <begin position="527"/>
        <end position="538"/>
    </location>
</feature>
<evidence type="ECO:0000256" key="1">
    <source>
        <dbReference type="ARBA" id="ARBA00004604"/>
    </source>
</evidence>
<evidence type="ECO:0000259" key="6">
    <source>
        <dbReference type="PROSITE" id="PS51358"/>
    </source>
</evidence>
<dbReference type="GO" id="GO:0030515">
    <property type="term" value="F:snoRNA binding"/>
    <property type="evidence" value="ECO:0007669"/>
    <property type="project" value="InterPro"/>
</dbReference>
<dbReference type="VEuPathDB" id="TrichDB:TRFO_25558"/>
<evidence type="ECO:0000313" key="7">
    <source>
        <dbReference type="EMBL" id="OHT06444.1"/>
    </source>
</evidence>
<evidence type="ECO:0000256" key="5">
    <source>
        <dbReference type="SAM" id="MobiDB-lite"/>
    </source>
</evidence>
<dbReference type="PANTHER" id="PTHR10894:SF1">
    <property type="entry name" value="NUCLEOLAR PROTEIN 58"/>
    <property type="match status" value="1"/>
</dbReference>
<feature type="domain" description="Nop" evidence="6">
    <location>
        <begin position="295"/>
        <end position="414"/>
    </location>
</feature>
<protein>
    <submittedName>
        <fullName evidence="7">Nucleolar protein 56</fullName>
    </submittedName>
</protein>
<dbReference type="FunFam" id="1.10.246.90:FF:000005">
    <property type="entry name" value="Nucleolar protein 5, putative"/>
    <property type="match status" value="1"/>
</dbReference>
<comment type="caution">
    <text evidence="7">The sequence shown here is derived from an EMBL/GenBank/DDBJ whole genome shotgun (WGS) entry which is preliminary data.</text>
</comment>
<dbReference type="GO" id="GO:0031428">
    <property type="term" value="C:box C/D methylation guide snoRNP complex"/>
    <property type="evidence" value="ECO:0007669"/>
    <property type="project" value="InterPro"/>
</dbReference>
<reference evidence="7" key="1">
    <citation type="submission" date="2016-10" db="EMBL/GenBank/DDBJ databases">
        <authorList>
            <person name="Benchimol M."/>
            <person name="Almeida L.G."/>
            <person name="Vasconcelos A.T."/>
            <person name="Perreira-Neves A."/>
            <person name="Rosa I.A."/>
            <person name="Tasca T."/>
            <person name="Bogo M.R."/>
            <person name="de Souza W."/>
        </authorList>
    </citation>
    <scope>NUCLEOTIDE SEQUENCE [LARGE SCALE GENOMIC DNA]</scope>
    <source>
        <strain evidence="7">K</strain>
    </source>
</reference>
<dbReference type="PANTHER" id="PTHR10894">
    <property type="entry name" value="NUCLEOLAR PROTEIN 5 NUCLEOLAR PROTEIN NOP5 NOP58"/>
    <property type="match status" value="1"/>
</dbReference>
<dbReference type="EMBL" id="MLAK01000726">
    <property type="protein sequence ID" value="OHT06444.1"/>
    <property type="molecule type" value="Genomic_DNA"/>
</dbReference>
<keyword evidence="8" id="KW-1185">Reference proteome</keyword>
<dbReference type="Pfam" id="PF08156">
    <property type="entry name" value="NOP5NT"/>
    <property type="match status" value="1"/>
</dbReference>
<comment type="similarity">
    <text evidence="2">Belongs to the NOP5/NOP56 family.</text>
</comment>
<dbReference type="SUPFAM" id="SSF89124">
    <property type="entry name" value="Nop domain"/>
    <property type="match status" value="1"/>
</dbReference>
<accession>A0A1J4K9R9</accession>
<dbReference type="Pfam" id="PF01798">
    <property type="entry name" value="Nop"/>
    <property type="match status" value="1"/>
</dbReference>
<dbReference type="InterPro" id="IPR002687">
    <property type="entry name" value="Nop_dom"/>
</dbReference>
<gene>
    <name evidence="7" type="primary">Nop56</name>
    <name evidence="7" type="ORF">TRFO_25558</name>
</gene>
<feature type="compositionally biased region" description="Basic residues" evidence="5">
    <location>
        <begin position="482"/>
        <end position="492"/>
    </location>
</feature>
<dbReference type="PROSITE" id="PS51358">
    <property type="entry name" value="NOP"/>
    <property type="match status" value="1"/>
</dbReference>
<dbReference type="GO" id="GO:0042254">
    <property type="term" value="P:ribosome biogenesis"/>
    <property type="evidence" value="ECO:0007669"/>
    <property type="project" value="UniProtKB-KW"/>
</dbReference>
<dbReference type="AlphaFoldDB" id="A0A1J4K9R9"/>
<evidence type="ECO:0000256" key="4">
    <source>
        <dbReference type="ARBA" id="ARBA00023242"/>
    </source>
</evidence>
<dbReference type="SMART" id="SM00931">
    <property type="entry name" value="NOSIC"/>
    <property type="match status" value="1"/>
</dbReference>
<dbReference type="InterPro" id="IPR012974">
    <property type="entry name" value="NOP58/56_N"/>
</dbReference>
<dbReference type="RefSeq" id="XP_068359580.1">
    <property type="nucleotide sequence ID" value="XM_068504436.1"/>
</dbReference>
<name>A0A1J4K9R9_9EUKA</name>
<feature type="compositionally biased region" description="Low complexity" evidence="5">
    <location>
        <begin position="496"/>
        <end position="505"/>
    </location>
</feature>
<dbReference type="OrthoDB" id="6780543at2759"/>
<dbReference type="GeneID" id="94839140"/>
<dbReference type="InterPro" id="IPR012976">
    <property type="entry name" value="NOSIC"/>
</dbReference>
<dbReference type="Gene3D" id="1.10.246.90">
    <property type="entry name" value="Nop domain"/>
    <property type="match status" value="1"/>
</dbReference>
<dbReference type="Gene3D" id="1.10.287.4070">
    <property type="match status" value="1"/>
</dbReference>
<dbReference type="InterPro" id="IPR036070">
    <property type="entry name" value="Nop_dom_sf"/>
</dbReference>
<evidence type="ECO:0000256" key="3">
    <source>
        <dbReference type="ARBA" id="ARBA00022517"/>
    </source>
</evidence>
<comment type="subcellular location">
    <subcellularLocation>
        <location evidence="1">Nucleus</location>
        <location evidence="1">Nucleolus</location>
    </subcellularLocation>
</comment>